<dbReference type="InterPro" id="IPR007235">
    <property type="entry name" value="Glyco_trans_28_C"/>
</dbReference>
<dbReference type="SUPFAM" id="SSF53756">
    <property type="entry name" value="UDP-Glycosyltransferase/glycogen phosphorylase"/>
    <property type="match status" value="1"/>
</dbReference>
<gene>
    <name evidence="2" type="ORF">ML462_02410</name>
</gene>
<dbReference type="Pfam" id="PF04101">
    <property type="entry name" value="Glyco_tran_28_C"/>
    <property type="match status" value="1"/>
</dbReference>
<dbReference type="Proteomes" id="UP001139226">
    <property type="component" value="Unassembled WGS sequence"/>
</dbReference>
<evidence type="ECO:0000313" key="2">
    <source>
        <dbReference type="EMBL" id="MCH4822013.1"/>
    </source>
</evidence>
<dbReference type="EMBL" id="JAKVTV010000001">
    <property type="protein sequence ID" value="MCH4822013.1"/>
    <property type="molecule type" value="Genomic_DNA"/>
</dbReference>
<dbReference type="AlphaFoldDB" id="A0A9X2AAE6"/>
<protein>
    <submittedName>
        <fullName evidence="2">Glycosyltransferase</fullName>
    </submittedName>
</protein>
<evidence type="ECO:0000259" key="1">
    <source>
        <dbReference type="Pfam" id="PF04101"/>
    </source>
</evidence>
<organism evidence="2 3">
    <name type="scientific">Christiangramia lutea</name>
    <dbReference type="NCBI Taxonomy" id="1607951"/>
    <lineage>
        <taxon>Bacteria</taxon>
        <taxon>Pseudomonadati</taxon>
        <taxon>Bacteroidota</taxon>
        <taxon>Flavobacteriia</taxon>
        <taxon>Flavobacteriales</taxon>
        <taxon>Flavobacteriaceae</taxon>
        <taxon>Christiangramia</taxon>
    </lineage>
</organism>
<dbReference type="Gene3D" id="3.40.50.2000">
    <property type="entry name" value="Glycogen Phosphorylase B"/>
    <property type="match status" value="1"/>
</dbReference>
<dbReference type="RefSeq" id="WP_240712134.1">
    <property type="nucleotide sequence ID" value="NZ_JAKVTV010000001.1"/>
</dbReference>
<accession>A0A9X2AAE6</accession>
<sequence>MRNKRILVAALNWGLGHATRCIPIIKELVANGYEPIIASDGKALKLLKKEFPHYQAIELPSYNITYSRKGSDLKWKLARQAPGILKTIQEERRLTERLVEQFELFGIISDNRWGVRSDKIKKNVFITHQMNVLSGKITFLSSYIQQRYIQKFDQCWIPDFEDETNLSGKLGHLNNTPENVKYIGTLSRFQKNECPIIYDYLVLLSGPEPQRSILESKLLKEFGRTDLKILFIRGIISEEKIPNALAHISIKNYLYGELLENAINSSEMVIARSGYTTLMDLSKLEKKAFFIPTPGQKEQEYLAKRLEELKYAPYCEQENFTITQIKKSGKYKGLSNFGDHSLLRDRLAFFERE</sequence>
<keyword evidence="3" id="KW-1185">Reference proteome</keyword>
<proteinExistence type="predicted"/>
<name>A0A9X2AAE6_9FLAO</name>
<dbReference type="GO" id="GO:0016758">
    <property type="term" value="F:hexosyltransferase activity"/>
    <property type="evidence" value="ECO:0007669"/>
    <property type="project" value="InterPro"/>
</dbReference>
<feature type="domain" description="Glycosyl transferase family 28 C-terminal" evidence="1">
    <location>
        <begin position="220"/>
        <end position="327"/>
    </location>
</feature>
<reference evidence="2" key="1">
    <citation type="submission" date="2022-03" db="EMBL/GenBank/DDBJ databases">
        <title>Gramella crocea sp. nov., isolated from activated sludge of a seafood processing plant.</title>
        <authorList>
            <person name="Zhang X."/>
        </authorList>
    </citation>
    <scope>NUCLEOTIDE SEQUENCE</scope>
    <source>
        <strain evidence="2">YJ019</strain>
    </source>
</reference>
<evidence type="ECO:0000313" key="3">
    <source>
        <dbReference type="Proteomes" id="UP001139226"/>
    </source>
</evidence>
<comment type="caution">
    <text evidence="2">The sequence shown here is derived from an EMBL/GenBank/DDBJ whole genome shotgun (WGS) entry which is preliminary data.</text>
</comment>